<keyword evidence="8" id="KW-0716">Sensory transduction</keyword>
<evidence type="ECO:0000256" key="6">
    <source>
        <dbReference type="ARBA" id="ARBA00023170"/>
    </source>
</evidence>
<feature type="transmembrane region" description="Helical" evidence="9">
    <location>
        <begin position="125"/>
        <end position="145"/>
    </location>
</feature>
<dbReference type="PRINTS" id="PR00237">
    <property type="entry name" value="GPCRRHODOPSN"/>
</dbReference>
<evidence type="ECO:0000256" key="7">
    <source>
        <dbReference type="ARBA" id="ARBA00023224"/>
    </source>
</evidence>
<keyword evidence="8" id="KW-0844">Vision</keyword>
<dbReference type="RefSeq" id="XP_014663373.1">
    <property type="nucleotide sequence ID" value="XM_014807887.1"/>
</dbReference>
<gene>
    <name evidence="12" type="primary">LOC106806045</name>
</gene>
<evidence type="ECO:0000256" key="8">
    <source>
        <dbReference type="ARBA" id="ARBA00023305"/>
    </source>
</evidence>
<feature type="transmembrane region" description="Helical" evidence="9">
    <location>
        <begin position="82"/>
        <end position="105"/>
    </location>
</feature>
<comment type="subcellular location">
    <subcellularLocation>
        <location evidence="1">Membrane</location>
        <topology evidence="1">Multi-pass membrane protein</topology>
    </subcellularLocation>
</comment>
<evidence type="ECO:0000256" key="9">
    <source>
        <dbReference type="SAM" id="Phobius"/>
    </source>
</evidence>
<dbReference type="PROSITE" id="PS50262">
    <property type="entry name" value="G_PROTEIN_RECEP_F1_2"/>
    <property type="match status" value="1"/>
</dbReference>
<evidence type="ECO:0000313" key="12">
    <source>
        <dbReference type="RefSeq" id="XP_014663373.1"/>
    </source>
</evidence>
<keyword evidence="3 9" id="KW-1133">Transmembrane helix</keyword>
<keyword evidence="5 9" id="KW-0472">Membrane</keyword>
<dbReference type="Proteomes" id="UP000695022">
    <property type="component" value="Unplaced"/>
</dbReference>
<sequence length="367" mass="41317">MCGTVSKDEAVNVTAPAHVYHLKLHAMENSTSLPPQYDYAYVVEYRIEFIILSLGIAALLLSIPLLVALIKFIGALSPTYMIIVNILICNVGMEVVETPLSVGAIMGTTWLQHPIICQIYAFSDFIFLCASFAYLAMFAIDRYIIYCSRDHGGKINHYLYSYVMIAVWIMAALWAWLPPLGWGEYVPEPANFTCSINWQQPADVTYVSFLSVYSLLNIALPLIIATFCVGACIRKRFWRLSYPAPELFHSGRDEALMKVCMTLIETHLLSWLPYFAIWFGVVFSGDPRTVHPTLALTAGIATRFCHILDPLVCVIADAQVRNVVRKMFTCGKLVAKRPERKIKHITLEEVKMSLNLQPAEMHPSVLL</sequence>
<proteinExistence type="predicted"/>
<feature type="transmembrane region" description="Helical" evidence="9">
    <location>
        <begin position="49"/>
        <end position="70"/>
    </location>
</feature>
<evidence type="ECO:0000313" key="11">
    <source>
        <dbReference type="Proteomes" id="UP000695022"/>
    </source>
</evidence>
<dbReference type="GeneID" id="106806045"/>
<keyword evidence="4" id="KW-0297">G-protein coupled receptor</keyword>
<keyword evidence="7" id="KW-0807">Transducer</keyword>
<organism evidence="11 12">
    <name type="scientific">Priapulus caudatus</name>
    <name type="common">Priapulid worm</name>
    <dbReference type="NCBI Taxonomy" id="37621"/>
    <lineage>
        <taxon>Eukaryota</taxon>
        <taxon>Metazoa</taxon>
        <taxon>Ecdysozoa</taxon>
        <taxon>Scalidophora</taxon>
        <taxon>Priapulida</taxon>
        <taxon>Priapulimorpha</taxon>
        <taxon>Priapulimorphida</taxon>
        <taxon>Priapulidae</taxon>
        <taxon>Priapulus</taxon>
    </lineage>
</organism>
<evidence type="ECO:0000256" key="5">
    <source>
        <dbReference type="ARBA" id="ARBA00023136"/>
    </source>
</evidence>
<protein>
    <submittedName>
        <fullName evidence="12">Visual pigment-like receptor peropsin</fullName>
    </submittedName>
</protein>
<feature type="domain" description="G-protein coupled receptors family 1 profile" evidence="10">
    <location>
        <begin position="61"/>
        <end position="313"/>
    </location>
</feature>
<dbReference type="PANTHER" id="PTHR24240">
    <property type="entry name" value="OPSIN"/>
    <property type="match status" value="1"/>
</dbReference>
<feature type="transmembrane region" description="Helical" evidence="9">
    <location>
        <begin position="210"/>
        <end position="233"/>
    </location>
</feature>
<keyword evidence="11" id="KW-1185">Reference proteome</keyword>
<accession>A0ABM1DTV2</accession>
<reference evidence="12" key="1">
    <citation type="submission" date="2025-08" db="UniProtKB">
        <authorList>
            <consortium name="RefSeq"/>
        </authorList>
    </citation>
    <scope>IDENTIFICATION</scope>
</reference>
<dbReference type="Gene3D" id="1.20.1070.10">
    <property type="entry name" value="Rhodopsin 7-helix transmembrane proteins"/>
    <property type="match status" value="1"/>
</dbReference>
<dbReference type="InterPro" id="IPR000276">
    <property type="entry name" value="GPCR_Rhodpsn"/>
</dbReference>
<evidence type="ECO:0000256" key="1">
    <source>
        <dbReference type="ARBA" id="ARBA00004141"/>
    </source>
</evidence>
<name>A0ABM1DTV2_PRICU</name>
<keyword evidence="6" id="KW-0675">Receptor</keyword>
<dbReference type="Pfam" id="PF00001">
    <property type="entry name" value="7tm_1"/>
    <property type="match status" value="1"/>
</dbReference>
<evidence type="ECO:0000256" key="4">
    <source>
        <dbReference type="ARBA" id="ARBA00023040"/>
    </source>
</evidence>
<keyword evidence="2 9" id="KW-0812">Transmembrane</keyword>
<dbReference type="InterPro" id="IPR050125">
    <property type="entry name" value="GPCR_opsins"/>
</dbReference>
<evidence type="ECO:0000256" key="2">
    <source>
        <dbReference type="ARBA" id="ARBA00022692"/>
    </source>
</evidence>
<feature type="transmembrane region" description="Helical" evidence="9">
    <location>
        <begin position="157"/>
        <end position="177"/>
    </location>
</feature>
<dbReference type="SUPFAM" id="SSF81321">
    <property type="entry name" value="Family A G protein-coupled receptor-like"/>
    <property type="match status" value="1"/>
</dbReference>
<evidence type="ECO:0000259" key="10">
    <source>
        <dbReference type="PROSITE" id="PS50262"/>
    </source>
</evidence>
<dbReference type="InterPro" id="IPR017452">
    <property type="entry name" value="GPCR_Rhodpsn_7TM"/>
</dbReference>
<evidence type="ECO:0000256" key="3">
    <source>
        <dbReference type="ARBA" id="ARBA00022989"/>
    </source>
</evidence>